<evidence type="ECO:0000313" key="2">
    <source>
        <dbReference type="EMBL" id="VEN44387.1"/>
    </source>
</evidence>
<dbReference type="PANTHER" id="PTHR21398">
    <property type="entry name" value="AGAP007094-PA"/>
    <property type="match status" value="1"/>
</dbReference>
<keyword evidence="3" id="KW-1185">Reference proteome</keyword>
<proteinExistence type="predicted"/>
<name>A0A653C8Z5_CALMS</name>
<dbReference type="AlphaFoldDB" id="A0A653C8Z5"/>
<feature type="chain" id="PRO_5024790625" evidence="1">
    <location>
        <begin position="29"/>
        <end position="192"/>
    </location>
</feature>
<dbReference type="Proteomes" id="UP000410492">
    <property type="component" value="Unassembled WGS sequence"/>
</dbReference>
<dbReference type="InterPro" id="IPR006631">
    <property type="entry name" value="DM4_12"/>
</dbReference>
<keyword evidence="1" id="KW-0732">Signal</keyword>
<accession>A0A653C8Z5</accession>
<organism evidence="2 3">
    <name type="scientific">Callosobruchus maculatus</name>
    <name type="common">Southern cowpea weevil</name>
    <name type="synonym">Pulse bruchid</name>
    <dbReference type="NCBI Taxonomy" id="64391"/>
    <lineage>
        <taxon>Eukaryota</taxon>
        <taxon>Metazoa</taxon>
        <taxon>Ecdysozoa</taxon>
        <taxon>Arthropoda</taxon>
        <taxon>Hexapoda</taxon>
        <taxon>Insecta</taxon>
        <taxon>Pterygota</taxon>
        <taxon>Neoptera</taxon>
        <taxon>Endopterygota</taxon>
        <taxon>Coleoptera</taxon>
        <taxon>Polyphaga</taxon>
        <taxon>Cucujiformia</taxon>
        <taxon>Chrysomeloidea</taxon>
        <taxon>Chrysomelidae</taxon>
        <taxon>Bruchinae</taxon>
        <taxon>Bruchini</taxon>
        <taxon>Callosobruchus</taxon>
    </lineage>
</organism>
<evidence type="ECO:0000256" key="1">
    <source>
        <dbReference type="SAM" id="SignalP"/>
    </source>
</evidence>
<feature type="signal peptide" evidence="1">
    <location>
        <begin position="1"/>
        <end position="28"/>
    </location>
</feature>
<dbReference type="EMBL" id="CAACVG010007240">
    <property type="protein sequence ID" value="VEN44387.1"/>
    <property type="molecule type" value="Genomic_DNA"/>
</dbReference>
<gene>
    <name evidence="2" type="ORF">CALMAC_LOCUS7206</name>
</gene>
<dbReference type="PANTHER" id="PTHR21398:SF22">
    <property type="entry name" value="IP12060P-RELATED"/>
    <property type="match status" value="1"/>
</dbReference>
<dbReference type="SMART" id="SM00718">
    <property type="entry name" value="DM4_12"/>
    <property type="match status" value="1"/>
</dbReference>
<reference evidence="2 3" key="1">
    <citation type="submission" date="2019-01" db="EMBL/GenBank/DDBJ databases">
        <authorList>
            <person name="Sayadi A."/>
        </authorList>
    </citation>
    <scope>NUCLEOTIDE SEQUENCE [LARGE SCALE GENOMIC DNA]</scope>
</reference>
<evidence type="ECO:0000313" key="3">
    <source>
        <dbReference type="Proteomes" id="UP000410492"/>
    </source>
</evidence>
<dbReference type="Pfam" id="PF07841">
    <property type="entry name" value="DM4_12"/>
    <property type="match status" value="1"/>
</dbReference>
<protein>
    <submittedName>
        <fullName evidence="2">Uncharacterized protein</fullName>
    </submittedName>
</protein>
<dbReference type="OrthoDB" id="6340174at2759"/>
<sequence length="192" mass="21762">MRCGFATSSVPWLGVVLIVLFVETLQDGVTIPNYVHFPRGNPYVGIFVAIAIPLDLRGPADVFFSMNFESSYPLPQNQTEFTYPPIIGSTTRQMIYRFLESKINSYGFPGRQCLQRAVCEATEYTTRNYGVLGDIVHILLTPSTTKKESNMTDFVDAERFAREQGNCKKYRENCKLSILNLISKVTNKFKGY</sequence>
<feature type="non-terminal residue" evidence="2">
    <location>
        <position position="192"/>
    </location>
</feature>